<feature type="transmembrane region" description="Helical" evidence="1">
    <location>
        <begin position="20"/>
        <end position="42"/>
    </location>
</feature>
<feature type="transmembrane region" description="Helical" evidence="1">
    <location>
        <begin position="160"/>
        <end position="193"/>
    </location>
</feature>
<reference evidence="2 3" key="1">
    <citation type="journal article" date="2015" name="MBio">
        <title>Genome-Resolved Metagenomic Analysis Reveals Roles for Candidate Phyla and Other Microbial Community Members in Biogeochemical Transformations in Oil Reservoirs.</title>
        <authorList>
            <person name="Hu P."/>
            <person name="Tom L."/>
            <person name="Singh A."/>
            <person name="Thomas B.C."/>
            <person name="Baker B.J."/>
            <person name="Piceno Y.M."/>
            <person name="Andersen G.L."/>
            <person name="Banfield J.F."/>
        </authorList>
    </citation>
    <scope>NUCLEOTIDE SEQUENCE [LARGE SCALE GENOMIC DNA]</scope>
    <source>
        <strain evidence="2">46_16</strain>
    </source>
</reference>
<evidence type="ECO:0000313" key="3">
    <source>
        <dbReference type="Proteomes" id="UP000064249"/>
    </source>
</evidence>
<dbReference type="EMBL" id="LGFU01000050">
    <property type="protein sequence ID" value="KUK46246.1"/>
    <property type="molecule type" value="Genomic_DNA"/>
</dbReference>
<sequence length="222" mass="23469">MDFGLSFGYVFEDKDWFKKIAIPALCALIPVIGEFVVVGWGLRATKNVIDGKERNALPELDFGNDLGHGFMASVIALIYSLPVAIVVGISGAMFGFATGESRSGNWVLITLGTCIGLLGLVLGIASAFFASPAVANYIAKGNFSAAFKFKEIFAMLKKSFVSWLLVILGQIIALGFIAPLGTIACGIGALLTFVYGTAVYSHLLGQAYNQSAAPVIVEVETT</sequence>
<keyword evidence="1" id="KW-1133">Transmembrane helix</keyword>
<organism evidence="2 3">
    <name type="scientific">Anaerolinea thermophila</name>
    <dbReference type="NCBI Taxonomy" id="167964"/>
    <lineage>
        <taxon>Bacteria</taxon>
        <taxon>Bacillati</taxon>
        <taxon>Chloroflexota</taxon>
        <taxon>Anaerolineae</taxon>
        <taxon>Anaerolineales</taxon>
        <taxon>Anaerolineaceae</taxon>
        <taxon>Anaerolinea</taxon>
    </lineage>
</organism>
<evidence type="ECO:0000313" key="2">
    <source>
        <dbReference type="EMBL" id="KUK46246.1"/>
    </source>
</evidence>
<feature type="transmembrane region" description="Helical" evidence="1">
    <location>
        <begin position="70"/>
        <end position="94"/>
    </location>
</feature>
<accession>A0A101FXE0</accession>
<gene>
    <name evidence="2" type="ORF">XD73_0886</name>
</gene>
<dbReference type="InterPro" id="IPR025098">
    <property type="entry name" value="DUF4013"/>
</dbReference>
<dbReference type="Pfam" id="PF13197">
    <property type="entry name" value="DUF4013"/>
    <property type="match status" value="1"/>
</dbReference>
<proteinExistence type="predicted"/>
<keyword evidence="1" id="KW-0812">Transmembrane</keyword>
<feature type="transmembrane region" description="Helical" evidence="1">
    <location>
        <begin position="106"/>
        <end position="139"/>
    </location>
</feature>
<dbReference type="Proteomes" id="UP000064249">
    <property type="component" value="Unassembled WGS sequence"/>
</dbReference>
<evidence type="ECO:0000256" key="1">
    <source>
        <dbReference type="SAM" id="Phobius"/>
    </source>
</evidence>
<dbReference type="AlphaFoldDB" id="A0A101FXE0"/>
<protein>
    <submittedName>
        <fullName evidence="2">Putative membrane protein</fullName>
    </submittedName>
</protein>
<name>A0A101FXE0_9CHLR</name>
<keyword evidence="1" id="KW-0472">Membrane</keyword>
<comment type="caution">
    <text evidence="2">The sequence shown here is derived from an EMBL/GenBank/DDBJ whole genome shotgun (WGS) entry which is preliminary data.</text>
</comment>